<evidence type="ECO:0000259" key="12">
    <source>
        <dbReference type="Pfam" id="PF14842"/>
    </source>
</evidence>
<organism evidence="13 14">
    <name type="scientific">Buchnera aphidicola</name>
    <name type="common">Cinara cf. splendens/pseudotsugae 3390</name>
    <dbReference type="NCBI Taxonomy" id="2518980"/>
    <lineage>
        <taxon>Bacteria</taxon>
        <taxon>Pseudomonadati</taxon>
        <taxon>Pseudomonadota</taxon>
        <taxon>Gammaproteobacteria</taxon>
        <taxon>Enterobacterales</taxon>
        <taxon>Erwiniaceae</taxon>
        <taxon>Buchnera</taxon>
    </lineage>
</organism>
<evidence type="ECO:0000313" key="14">
    <source>
        <dbReference type="Proteomes" id="UP000294466"/>
    </source>
</evidence>
<gene>
    <name evidence="13" type="primary">fliG</name>
    <name evidence="13" type="ORF">BUCISPPS3390_046</name>
</gene>
<evidence type="ECO:0000256" key="7">
    <source>
        <dbReference type="ARBA" id="ARBA00022779"/>
    </source>
</evidence>
<evidence type="ECO:0000256" key="2">
    <source>
        <dbReference type="ARBA" id="ARBA00004515"/>
    </source>
</evidence>
<keyword evidence="6" id="KW-0145">Chemotaxis</keyword>
<feature type="domain" description="Flagellar motor switch protein FliG N-terminal" evidence="12">
    <location>
        <begin position="4"/>
        <end position="96"/>
    </location>
</feature>
<dbReference type="Pfam" id="PF01706">
    <property type="entry name" value="FliG_C"/>
    <property type="match status" value="1"/>
</dbReference>
<dbReference type="PRINTS" id="PR00954">
    <property type="entry name" value="FLGMOTORFLIG"/>
</dbReference>
<dbReference type="Pfam" id="PF14842">
    <property type="entry name" value="FliG_N"/>
    <property type="match status" value="1"/>
</dbReference>
<dbReference type="SUPFAM" id="SSF48029">
    <property type="entry name" value="FliG"/>
    <property type="match status" value="2"/>
</dbReference>
<sequence>MICLNGIQKSALLLISMDTKTSAAVLKNFTNSEISSFIDAILALDANILKYTDTVLYEFYDLLKKNKIVNFDIKNHISQIIEHTLGLDLSRKLFKKSLIKNDFIYNIAMLEKLGAKNIFLLIKNENLNIVTALLVHINTTLTTDILSFFNTQNRLNILNNMVNFTGLHSSGFLELNKIIRMFLYTQKSSLVEKERINKIVYILSYFVQDNIVQFINKINTRHKNILNKLISQYFNFNDIIYIEDNSIKYIIDNTNIDHLCVFLCHIDESVQNKFLYNMSREKYQYFKKTMLLNKSIAYNIIFFKKKLLLKNIKRFIRNNKIIIKSEQA</sequence>
<keyword evidence="7" id="KW-0283">Flagellar rotation</keyword>
<keyword evidence="8" id="KW-0472">Membrane</keyword>
<protein>
    <recommendedName>
        <fullName evidence="4">Flagellar motor switch protein FliG</fullName>
    </recommendedName>
</protein>
<evidence type="ECO:0000256" key="4">
    <source>
        <dbReference type="ARBA" id="ARBA00021870"/>
    </source>
</evidence>
<dbReference type="Proteomes" id="UP000294466">
    <property type="component" value="Chromosome"/>
</dbReference>
<dbReference type="PANTHER" id="PTHR30534:SF0">
    <property type="entry name" value="FLAGELLAR MOTOR SWITCH PROTEIN FLIG"/>
    <property type="match status" value="1"/>
</dbReference>
<keyword evidence="5" id="KW-1003">Cell membrane</keyword>
<dbReference type="AlphaFoldDB" id="A0A451CWW6"/>
<dbReference type="GO" id="GO:0006935">
    <property type="term" value="P:chemotaxis"/>
    <property type="evidence" value="ECO:0007669"/>
    <property type="project" value="UniProtKB-KW"/>
</dbReference>
<comment type="subcellular location">
    <subcellularLocation>
        <location evidence="1">Bacterial flagellum basal body</location>
    </subcellularLocation>
    <subcellularLocation>
        <location evidence="2">Cell inner membrane</location>
        <topology evidence="2">Peripheral membrane protein</topology>
        <orientation evidence="2">Cytoplasmic side</orientation>
    </subcellularLocation>
</comment>
<dbReference type="InterPro" id="IPR011002">
    <property type="entry name" value="FliG_a-hlx"/>
</dbReference>
<dbReference type="GO" id="GO:0003774">
    <property type="term" value="F:cytoskeletal motor activity"/>
    <property type="evidence" value="ECO:0007669"/>
    <property type="project" value="InterPro"/>
</dbReference>
<proteinExistence type="inferred from homology"/>
<evidence type="ECO:0000256" key="10">
    <source>
        <dbReference type="ARBA" id="ARBA00025598"/>
    </source>
</evidence>
<evidence type="ECO:0000259" key="11">
    <source>
        <dbReference type="Pfam" id="PF01706"/>
    </source>
</evidence>
<comment type="similarity">
    <text evidence="3">Belongs to the FliG family.</text>
</comment>
<keyword evidence="9" id="KW-0975">Bacterial flagellum</keyword>
<evidence type="ECO:0000313" key="13">
    <source>
        <dbReference type="EMBL" id="VFP77615.1"/>
    </source>
</evidence>
<keyword evidence="13" id="KW-0966">Cell projection</keyword>
<evidence type="ECO:0000256" key="6">
    <source>
        <dbReference type="ARBA" id="ARBA00022500"/>
    </source>
</evidence>
<dbReference type="InterPro" id="IPR028263">
    <property type="entry name" value="FliG_N"/>
</dbReference>
<name>A0A451CWW6_9GAMM</name>
<dbReference type="EMBL" id="LR217692">
    <property type="protein sequence ID" value="VFP77615.1"/>
    <property type="molecule type" value="Genomic_DNA"/>
</dbReference>
<dbReference type="OrthoDB" id="9780302at2"/>
<dbReference type="PANTHER" id="PTHR30534">
    <property type="entry name" value="FLAGELLAR MOTOR SWITCH PROTEIN FLIG"/>
    <property type="match status" value="1"/>
</dbReference>
<keyword evidence="13" id="KW-0969">Cilium</keyword>
<dbReference type="InterPro" id="IPR023087">
    <property type="entry name" value="Flg_Motor_Flig_C"/>
</dbReference>
<feature type="domain" description="Flagellar motor switch protein FliG C-terminal" evidence="11">
    <location>
        <begin position="217"/>
        <end position="323"/>
    </location>
</feature>
<accession>A0A451CWW6</accession>
<evidence type="ECO:0000256" key="8">
    <source>
        <dbReference type="ARBA" id="ARBA00023136"/>
    </source>
</evidence>
<dbReference type="InterPro" id="IPR000090">
    <property type="entry name" value="Flg_Motor_Flig"/>
</dbReference>
<comment type="function">
    <text evidence="10">FliG is one of three proteins (FliG, FliN, FliM) that forms the rotor-mounted switch complex (C ring), located at the base of the basal body. This complex interacts with the CheY and CheZ chemotaxis proteins, in addition to contacting components of the motor that determine the direction of flagellar rotation.</text>
</comment>
<keyword evidence="13" id="KW-0282">Flagellum</keyword>
<evidence type="ECO:0000256" key="9">
    <source>
        <dbReference type="ARBA" id="ARBA00023143"/>
    </source>
</evidence>
<dbReference type="GO" id="GO:0009425">
    <property type="term" value="C:bacterial-type flagellum basal body"/>
    <property type="evidence" value="ECO:0007669"/>
    <property type="project" value="UniProtKB-SubCell"/>
</dbReference>
<reference evidence="13 14" key="1">
    <citation type="submission" date="2019-02" db="EMBL/GenBank/DDBJ databases">
        <authorList>
            <person name="Manzano-Marin A."/>
            <person name="Manzano-Marin A."/>
        </authorList>
    </citation>
    <scope>NUCLEOTIDE SEQUENCE [LARGE SCALE GENOMIC DNA]</scope>
    <source>
        <strain evidence="13 14">BuCisplendens/pseudotsugae</strain>
    </source>
</reference>
<evidence type="ECO:0000256" key="5">
    <source>
        <dbReference type="ARBA" id="ARBA00022475"/>
    </source>
</evidence>
<evidence type="ECO:0000256" key="1">
    <source>
        <dbReference type="ARBA" id="ARBA00004117"/>
    </source>
</evidence>
<evidence type="ECO:0000256" key="3">
    <source>
        <dbReference type="ARBA" id="ARBA00010299"/>
    </source>
</evidence>
<dbReference type="GO" id="GO:0071973">
    <property type="term" value="P:bacterial-type flagellum-dependent cell motility"/>
    <property type="evidence" value="ECO:0007669"/>
    <property type="project" value="InterPro"/>
</dbReference>
<dbReference type="RefSeq" id="WP_154060666.1">
    <property type="nucleotide sequence ID" value="NZ_LR217692.1"/>
</dbReference>
<dbReference type="Gene3D" id="1.10.220.30">
    <property type="match status" value="3"/>
</dbReference>
<dbReference type="GO" id="GO:0005886">
    <property type="term" value="C:plasma membrane"/>
    <property type="evidence" value="ECO:0007669"/>
    <property type="project" value="UniProtKB-SubCell"/>
</dbReference>